<dbReference type="EMBL" id="CM004393">
    <property type="protein sequence ID" value="OAY45360.1"/>
    <property type="molecule type" value="Genomic_DNA"/>
</dbReference>
<reference evidence="2" key="1">
    <citation type="journal article" date="2016" name="Nat. Biotechnol.">
        <title>Sequencing wild and cultivated cassava and related species reveals extensive interspecific hybridization and genetic diversity.</title>
        <authorList>
            <person name="Bredeson J.V."/>
            <person name="Lyons J.B."/>
            <person name="Prochnik S.E."/>
            <person name="Wu G.A."/>
            <person name="Ha C.M."/>
            <person name="Edsinger-Gonzales E."/>
            <person name="Grimwood J."/>
            <person name="Schmutz J."/>
            <person name="Rabbi I.Y."/>
            <person name="Egesi C."/>
            <person name="Nauluvula P."/>
            <person name="Lebot V."/>
            <person name="Ndunguru J."/>
            <person name="Mkamilo G."/>
            <person name="Bart R.S."/>
            <person name="Setter T.L."/>
            <person name="Gleadow R.M."/>
            <person name="Kulakow P."/>
            <person name="Ferguson M.E."/>
            <person name="Rounsley S."/>
            <person name="Rokhsar D.S."/>
        </authorList>
    </citation>
    <scope>NUCLEOTIDE SEQUENCE [LARGE SCALE GENOMIC DNA]</scope>
    <source>
        <strain evidence="2">cv. AM560-2</strain>
    </source>
</reference>
<keyword evidence="2" id="KW-1185">Reference proteome</keyword>
<gene>
    <name evidence="1" type="ORF">MANES_07G054100v8</name>
</gene>
<dbReference type="AlphaFoldDB" id="A0A2C9VK26"/>
<dbReference type="Proteomes" id="UP000091857">
    <property type="component" value="Chromosome 7"/>
</dbReference>
<sequence>MTRSFVTPSRSLYSSPLRFILDWWLPASSLGGVF</sequence>
<name>A0A2C9VK26_MANES</name>
<accession>A0A2C9VK26</accession>
<dbReference type="Gramene" id="Manes.07G054100.1.v8.1">
    <property type="protein sequence ID" value="Manes.07G054100.1.v8.1.CDS"/>
    <property type="gene ID" value="Manes.07G054100.v8.1"/>
</dbReference>
<evidence type="ECO:0000313" key="2">
    <source>
        <dbReference type="Proteomes" id="UP000091857"/>
    </source>
</evidence>
<protein>
    <submittedName>
        <fullName evidence="1">Uncharacterized protein</fullName>
    </submittedName>
</protein>
<organism evidence="1 2">
    <name type="scientific">Manihot esculenta</name>
    <name type="common">Cassava</name>
    <name type="synonym">Jatropha manihot</name>
    <dbReference type="NCBI Taxonomy" id="3983"/>
    <lineage>
        <taxon>Eukaryota</taxon>
        <taxon>Viridiplantae</taxon>
        <taxon>Streptophyta</taxon>
        <taxon>Embryophyta</taxon>
        <taxon>Tracheophyta</taxon>
        <taxon>Spermatophyta</taxon>
        <taxon>Magnoliopsida</taxon>
        <taxon>eudicotyledons</taxon>
        <taxon>Gunneridae</taxon>
        <taxon>Pentapetalae</taxon>
        <taxon>rosids</taxon>
        <taxon>fabids</taxon>
        <taxon>Malpighiales</taxon>
        <taxon>Euphorbiaceae</taxon>
        <taxon>Crotonoideae</taxon>
        <taxon>Manihoteae</taxon>
        <taxon>Manihot</taxon>
    </lineage>
</organism>
<comment type="caution">
    <text evidence="1">The sequence shown here is derived from an EMBL/GenBank/DDBJ whole genome shotgun (WGS) entry which is preliminary data.</text>
</comment>
<proteinExistence type="predicted"/>
<evidence type="ECO:0000313" key="1">
    <source>
        <dbReference type="EMBL" id="OAY45360.1"/>
    </source>
</evidence>